<reference evidence="1 2" key="1">
    <citation type="submission" date="2018-03" db="EMBL/GenBank/DDBJ databases">
        <title>Genomic Encyclopedia of Archaeal and Bacterial Type Strains, Phase II (KMG-II): from individual species to whole genera.</title>
        <authorList>
            <person name="Goeker M."/>
        </authorList>
    </citation>
    <scope>NUCLEOTIDE SEQUENCE [LARGE SCALE GENOMIC DNA]</scope>
    <source>
        <strain evidence="1 2">DSM 45211</strain>
    </source>
</reference>
<evidence type="ECO:0000313" key="1">
    <source>
        <dbReference type="EMBL" id="PSL04113.1"/>
    </source>
</evidence>
<keyword evidence="2" id="KW-1185">Reference proteome</keyword>
<dbReference type="AlphaFoldDB" id="A0A2P8E3R3"/>
<sequence>MIELLTALLVAVLPACPASGEDSAWCTNTSTDRVVVNLEMADPAPARLVMDR</sequence>
<organism evidence="1 2">
    <name type="scientific">Haloactinopolyspora alba</name>
    <dbReference type="NCBI Taxonomy" id="648780"/>
    <lineage>
        <taxon>Bacteria</taxon>
        <taxon>Bacillati</taxon>
        <taxon>Actinomycetota</taxon>
        <taxon>Actinomycetes</taxon>
        <taxon>Jiangellales</taxon>
        <taxon>Jiangellaceae</taxon>
        <taxon>Haloactinopolyspora</taxon>
    </lineage>
</organism>
<accession>A0A2P8E3R3</accession>
<name>A0A2P8E3R3_9ACTN</name>
<dbReference type="RefSeq" id="WP_165358501.1">
    <property type="nucleotide sequence ID" value="NZ_ML142900.1"/>
</dbReference>
<gene>
    <name evidence="1" type="ORF">CLV30_106116</name>
</gene>
<comment type="caution">
    <text evidence="1">The sequence shown here is derived from an EMBL/GenBank/DDBJ whole genome shotgun (WGS) entry which is preliminary data.</text>
</comment>
<protein>
    <submittedName>
        <fullName evidence="1">Uncharacterized protein</fullName>
    </submittedName>
</protein>
<evidence type="ECO:0000313" key="2">
    <source>
        <dbReference type="Proteomes" id="UP000243528"/>
    </source>
</evidence>
<proteinExistence type="predicted"/>
<dbReference type="Proteomes" id="UP000243528">
    <property type="component" value="Unassembled WGS sequence"/>
</dbReference>
<dbReference type="EMBL" id="PYGE01000006">
    <property type="protein sequence ID" value="PSL04113.1"/>
    <property type="molecule type" value="Genomic_DNA"/>
</dbReference>